<reference evidence="2" key="2">
    <citation type="journal article" date="2021" name="PeerJ">
        <title>Extensive microbial diversity within the chicken gut microbiome revealed by metagenomics and culture.</title>
        <authorList>
            <person name="Gilroy R."/>
            <person name="Ravi A."/>
            <person name="Getino M."/>
            <person name="Pursley I."/>
            <person name="Horton D.L."/>
            <person name="Alikhan N.F."/>
            <person name="Baker D."/>
            <person name="Gharbi K."/>
            <person name="Hall N."/>
            <person name="Watson M."/>
            <person name="Adriaenssens E.M."/>
            <person name="Foster-Nyarko E."/>
            <person name="Jarju S."/>
            <person name="Secka A."/>
            <person name="Antonio M."/>
            <person name="Oren A."/>
            <person name="Chaudhuri R.R."/>
            <person name="La Ragione R."/>
            <person name="Hildebrand F."/>
            <person name="Pallen M.J."/>
        </authorList>
    </citation>
    <scope>NUCLEOTIDE SEQUENCE</scope>
    <source>
        <strain evidence="2">CHK195-11698</strain>
    </source>
</reference>
<sequence>MKDVTLRDLFDMQAKLYEKNKERWQDMDVTHAKDHLLYMIEELGEAIAILKKQKEEAIMHDAVTREAFVTEMSDVLMYYVEALRRFQVTPEELGTAYIQKFQKNMSRNYDDEYRKHHDLLEDQRHSK</sequence>
<organism evidence="2 3">
    <name type="scientific">Candidatus Fimiplasma intestinipullorum</name>
    <dbReference type="NCBI Taxonomy" id="2840825"/>
    <lineage>
        <taxon>Bacteria</taxon>
        <taxon>Bacillati</taxon>
        <taxon>Bacillota</taxon>
        <taxon>Clostridia</taxon>
        <taxon>Eubacteriales</taxon>
        <taxon>Candidatus Fimiplasma</taxon>
    </lineage>
</organism>
<dbReference type="Pfam" id="PF04447">
    <property type="entry name" value="dATP-dGTP_PPHyd"/>
    <property type="match status" value="1"/>
</dbReference>
<dbReference type="SUPFAM" id="SSF101386">
    <property type="entry name" value="all-alpha NTP pyrophosphatases"/>
    <property type="match status" value="1"/>
</dbReference>
<name>A0A9D1L177_9FIRM</name>
<dbReference type="Proteomes" id="UP000824175">
    <property type="component" value="Unassembled WGS sequence"/>
</dbReference>
<dbReference type="EMBL" id="DVMJ01000058">
    <property type="protein sequence ID" value="HIU13796.1"/>
    <property type="molecule type" value="Genomic_DNA"/>
</dbReference>
<evidence type="ECO:0000259" key="1">
    <source>
        <dbReference type="Pfam" id="PF04447"/>
    </source>
</evidence>
<comment type="caution">
    <text evidence="2">The sequence shown here is derived from an EMBL/GenBank/DDBJ whole genome shotgun (WGS) entry which is preliminary data.</text>
</comment>
<accession>A0A9D1L177</accession>
<dbReference type="Gene3D" id="1.10.287.1080">
    <property type="entry name" value="MazG-like"/>
    <property type="match status" value="1"/>
</dbReference>
<protein>
    <submittedName>
        <fullName evidence="2">DUF550 domain-containing protein</fullName>
    </submittedName>
</protein>
<reference evidence="2" key="1">
    <citation type="submission" date="2020-10" db="EMBL/GenBank/DDBJ databases">
        <authorList>
            <person name="Gilroy R."/>
        </authorList>
    </citation>
    <scope>NUCLEOTIDE SEQUENCE</scope>
    <source>
        <strain evidence="2">CHK195-11698</strain>
    </source>
</reference>
<evidence type="ECO:0000313" key="2">
    <source>
        <dbReference type="EMBL" id="HIU13796.1"/>
    </source>
</evidence>
<dbReference type="InterPro" id="IPR007538">
    <property type="entry name" value="dATP/dGTP_dipphydrolase_MazZ"/>
</dbReference>
<gene>
    <name evidence="2" type="ORF">IAD15_06970</name>
</gene>
<dbReference type="AlphaFoldDB" id="A0A9D1L177"/>
<feature type="domain" description="dATP/dGTP diphosphohydrolase MazZ" evidence="1">
    <location>
        <begin position="50"/>
        <end position="112"/>
    </location>
</feature>
<proteinExistence type="predicted"/>
<evidence type="ECO:0000313" key="3">
    <source>
        <dbReference type="Proteomes" id="UP000824175"/>
    </source>
</evidence>